<keyword evidence="1" id="KW-0812">Transmembrane</keyword>
<reference evidence="2 3" key="1">
    <citation type="submission" date="2022-07" db="EMBL/GenBank/DDBJ databases">
        <title>Novel species in genus Arthrobacter.</title>
        <authorList>
            <person name="Liu Y."/>
        </authorList>
    </citation>
    <scope>NUCLEOTIDE SEQUENCE [LARGE SCALE GENOMIC DNA]</scope>
    <source>
        <strain evidence="3">zg-Y859</strain>
    </source>
</reference>
<protein>
    <submittedName>
        <fullName evidence="2">LPXTG cell wall anchor domain-containing protein</fullName>
    </submittedName>
</protein>
<comment type="caution">
    <text evidence="2">The sequence shown here is derived from an EMBL/GenBank/DDBJ whole genome shotgun (WGS) entry which is preliminary data.</text>
</comment>
<dbReference type="RefSeq" id="WP_255865284.1">
    <property type="nucleotide sequence ID" value="NZ_CP104263.1"/>
</dbReference>
<evidence type="ECO:0000313" key="3">
    <source>
        <dbReference type="Proteomes" id="UP001206924"/>
    </source>
</evidence>
<keyword evidence="3" id="KW-1185">Reference proteome</keyword>
<organism evidence="2 3">
    <name type="scientific">Arthrobacter jinronghuae</name>
    <dbReference type="NCBI Taxonomy" id="2964609"/>
    <lineage>
        <taxon>Bacteria</taxon>
        <taxon>Bacillati</taxon>
        <taxon>Actinomycetota</taxon>
        <taxon>Actinomycetes</taxon>
        <taxon>Micrococcales</taxon>
        <taxon>Micrococcaceae</taxon>
        <taxon>Arthrobacter</taxon>
    </lineage>
</organism>
<dbReference type="EMBL" id="JANFLP010000008">
    <property type="protein sequence ID" value="MCQ1949715.1"/>
    <property type="molecule type" value="Genomic_DNA"/>
</dbReference>
<keyword evidence="1" id="KW-1133">Transmembrane helix</keyword>
<evidence type="ECO:0000313" key="2">
    <source>
        <dbReference type="EMBL" id="MCQ1949715.1"/>
    </source>
</evidence>
<evidence type="ECO:0000256" key="1">
    <source>
        <dbReference type="SAM" id="Phobius"/>
    </source>
</evidence>
<accession>A0ABT1NPQ8</accession>
<feature type="transmembrane region" description="Helical" evidence="1">
    <location>
        <begin position="12"/>
        <end position="33"/>
    </location>
</feature>
<keyword evidence="1" id="KW-0472">Membrane</keyword>
<name>A0ABT1NPQ8_9MICC</name>
<sequence length="42" mass="4024">MSPDLAGTGATGTSLALLGAGGLLVAGAAGVYFTRRRGAEES</sequence>
<gene>
    <name evidence="2" type="ORF">NNX28_07200</name>
</gene>
<dbReference type="Proteomes" id="UP001206924">
    <property type="component" value="Unassembled WGS sequence"/>
</dbReference>
<proteinExistence type="predicted"/>
<dbReference type="NCBIfam" id="TIGR01167">
    <property type="entry name" value="LPXTG_anchor"/>
    <property type="match status" value="1"/>
</dbReference>